<feature type="region of interest" description="Disordered" evidence="1">
    <location>
        <begin position="1"/>
        <end position="56"/>
    </location>
</feature>
<name>A0ABQ9HTE9_9NEOP</name>
<comment type="caution">
    <text evidence="2">The sequence shown here is derived from an EMBL/GenBank/DDBJ whole genome shotgun (WGS) entry which is preliminary data.</text>
</comment>
<keyword evidence="3" id="KW-1185">Reference proteome</keyword>
<dbReference type="EMBL" id="JARBHB010000004">
    <property type="protein sequence ID" value="KAJ8887364.1"/>
    <property type="molecule type" value="Genomic_DNA"/>
</dbReference>
<dbReference type="Proteomes" id="UP001159363">
    <property type="component" value="Chromosome X"/>
</dbReference>
<evidence type="ECO:0000313" key="2">
    <source>
        <dbReference type="EMBL" id="KAJ8887364.1"/>
    </source>
</evidence>
<protein>
    <submittedName>
        <fullName evidence="2">Uncharacterized protein</fullName>
    </submittedName>
</protein>
<sequence length="137" mass="16253">MDSLPCKRGKNRNHEESHKKIDHKKTPQLTTEEESSRKQDNIEEHHVNPAETNRKSPPIIIKIFTKVLRGFIPSISEQELEELLKEEDINVLRIKRIKMKTDTQEMRLMPLHIIEASFDQKEKLINLKKHSRNKSFH</sequence>
<evidence type="ECO:0000313" key="3">
    <source>
        <dbReference type="Proteomes" id="UP001159363"/>
    </source>
</evidence>
<evidence type="ECO:0000256" key="1">
    <source>
        <dbReference type="SAM" id="MobiDB-lite"/>
    </source>
</evidence>
<proteinExistence type="predicted"/>
<feature type="compositionally biased region" description="Basic and acidic residues" evidence="1">
    <location>
        <begin position="34"/>
        <end position="54"/>
    </location>
</feature>
<organism evidence="2 3">
    <name type="scientific">Dryococelus australis</name>
    <dbReference type="NCBI Taxonomy" id="614101"/>
    <lineage>
        <taxon>Eukaryota</taxon>
        <taxon>Metazoa</taxon>
        <taxon>Ecdysozoa</taxon>
        <taxon>Arthropoda</taxon>
        <taxon>Hexapoda</taxon>
        <taxon>Insecta</taxon>
        <taxon>Pterygota</taxon>
        <taxon>Neoptera</taxon>
        <taxon>Polyneoptera</taxon>
        <taxon>Phasmatodea</taxon>
        <taxon>Verophasmatodea</taxon>
        <taxon>Anareolatae</taxon>
        <taxon>Phasmatidae</taxon>
        <taxon>Eurycanthinae</taxon>
        <taxon>Dryococelus</taxon>
    </lineage>
</organism>
<accession>A0ABQ9HTE9</accession>
<reference evidence="2 3" key="1">
    <citation type="submission" date="2023-02" db="EMBL/GenBank/DDBJ databases">
        <title>LHISI_Scaffold_Assembly.</title>
        <authorList>
            <person name="Stuart O.P."/>
            <person name="Cleave R."/>
            <person name="Magrath M.J.L."/>
            <person name="Mikheyev A.S."/>
        </authorList>
    </citation>
    <scope>NUCLEOTIDE SEQUENCE [LARGE SCALE GENOMIC DNA]</scope>
    <source>
        <strain evidence="2">Daus_M_001</strain>
        <tissue evidence="2">Leg muscle</tissue>
    </source>
</reference>
<gene>
    <name evidence="2" type="ORF">PR048_013579</name>
</gene>